<name>A0A482WY74_LAOST</name>
<organism evidence="1 2">
    <name type="scientific">Laodelphax striatellus</name>
    <name type="common">Small brown planthopper</name>
    <name type="synonym">Delphax striatella</name>
    <dbReference type="NCBI Taxonomy" id="195883"/>
    <lineage>
        <taxon>Eukaryota</taxon>
        <taxon>Metazoa</taxon>
        <taxon>Ecdysozoa</taxon>
        <taxon>Arthropoda</taxon>
        <taxon>Hexapoda</taxon>
        <taxon>Insecta</taxon>
        <taxon>Pterygota</taxon>
        <taxon>Neoptera</taxon>
        <taxon>Paraneoptera</taxon>
        <taxon>Hemiptera</taxon>
        <taxon>Auchenorrhyncha</taxon>
        <taxon>Fulgoroidea</taxon>
        <taxon>Delphacidae</taxon>
        <taxon>Criomorphinae</taxon>
        <taxon>Laodelphax</taxon>
    </lineage>
</organism>
<evidence type="ECO:0000313" key="2">
    <source>
        <dbReference type="Proteomes" id="UP000291343"/>
    </source>
</evidence>
<dbReference type="InParanoid" id="A0A482WY74"/>
<comment type="caution">
    <text evidence="1">The sequence shown here is derived from an EMBL/GenBank/DDBJ whole genome shotgun (WGS) entry which is preliminary data.</text>
</comment>
<gene>
    <name evidence="1" type="ORF">LSTR_LSTR006114</name>
</gene>
<accession>A0A482WY74</accession>
<dbReference type="Proteomes" id="UP000291343">
    <property type="component" value="Unassembled WGS sequence"/>
</dbReference>
<sequence length="82" mass="9468">MGCSIPLTLFFFVEKRILETKVGQRRQRWGKSSTFLGNDDGHKEFLKAIYSGVKSKNPATCATAYNKCIYSYEQLVQFMRSF</sequence>
<protein>
    <submittedName>
        <fullName evidence="1">Uncharacterized protein</fullName>
    </submittedName>
</protein>
<evidence type="ECO:0000313" key="1">
    <source>
        <dbReference type="EMBL" id="RZF38519.1"/>
    </source>
</evidence>
<dbReference type="SMR" id="A0A482WY74"/>
<dbReference type="EMBL" id="QKKF02022243">
    <property type="protein sequence ID" value="RZF38519.1"/>
    <property type="molecule type" value="Genomic_DNA"/>
</dbReference>
<reference evidence="1 2" key="1">
    <citation type="journal article" date="2017" name="Gigascience">
        <title>Genome sequence of the small brown planthopper, Laodelphax striatellus.</title>
        <authorList>
            <person name="Zhu J."/>
            <person name="Jiang F."/>
            <person name="Wang X."/>
            <person name="Yang P."/>
            <person name="Bao Y."/>
            <person name="Zhao W."/>
            <person name="Wang W."/>
            <person name="Lu H."/>
            <person name="Wang Q."/>
            <person name="Cui N."/>
            <person name="Li J."/>
            <person name="Chen X."/>
            <person name="Luo L."/>
            <person name="Yu J."/>
            <person name="Kang L."/>
            <person name="Cui F."/>
        </authorList>
    </citation>
    <scope>NUCLEOTIDE SEQUENCE [LARGE SCALE GENOMIC DNA]</scope>
    <source>
        <strain evidence="1">Lst14</strain>
    </source>
</reference>
<keyword evidence="2" id="KW-1185">Reference proteome</keyword>
<dbReference type="AlphaFoldDB" id="A0A482WY74"/>
<proteinExistence type="predicted"/>